<sequence length="70" mass="8280">MVYKKAYAVKQPRHPADYENNVYRFYVIVHMLKLYITWNEAIATLQVNDAQLRDCFVPRNDILGFNSCIP</sequence>
<dbReference type="Proteomes" id="UP001500742">
    <property type="component" value="Unassembled WGS sequence"/>
</dbReference>
<name>A0ABP7Q8J3_9SPHI</name>
<organism evidence="1 2">
    <name type="scientific">Mucilaginibacter dorajii</name>
    <dbReference type="NCBI Taxonomy" id="692994"/>
    <lineage>
        <taxon>Bacteria</taxon>
        <taxon>Pseudomonadati</taxon>
        <taxon>Bacteroidota</taxon>
        <taxon>Sphingobacteriia</taxon>
        <taxon>Sphingobacteriales</taxon>
        <taxon>Sphingobacteriaceae</taxon>
        <taxon>Mucilaginibacter</taxon>
    </lineage>
</organism>
<comment type="caution">
    <text evidence="1">The sequence shown here is derived from an EMBL/GenBank/DDBJ whole genome shotgun (WGS) entry which is preliminary data.</text>
</comment>
<protein>
    <recommendedName>
        <fullName evidence="3">Transposase</fullName>
    </recommendedName>
</protein>
<accession>A0ABP7Q8J3</accession>
<dbReference type="EMBL" id="BAAAZC010000022">
    <property type="protein sequence ID" value="GAA3977966.1"/>
    <property type="molecule type" value="Genomic_DNA"/>
</dbReference>
<gene>
    <name evidence="1" type="ORF">GCM10022210_31040</name>
</gene>
<keyword evidence="2" id="KW-1185">Reference proteome</keyword>
<evidence type="ECO:0000313" key="2">
    <source>
        <dbReference type="Proteomes" id="UP001500742"/>
    </source>
</evidence>
<evidence type="ECO:0000313" key="1">
    <source>
        <dbReference type="EMBL" id="GAA3977966.1"/>
    </source>
</evidence>
<reference evidence="2" key="1">
    <citation type="journal article" date="2019" name="Int. J. Syst. Evol. Microbiol.">
        <title>The Global Catalogue of Microorganisms (GCM) 10K type strain sequencing project: providing services to taxonomists for standard genome sequencing and annotation.</title>
        <authorList>
            <consortium name="The Broad Institute Genomics Platform"/>
            <consortium name="The Broad Institute Genome Sequencing Center for Infectious Disease"/>
            <person name="Wu L."/>
            <person name="Ma J."/>
        </authorList>
    </citation>
    <scope>NUCLEOTIDE SEQUENCE [LARGE SCALE GENOMIC DNA]</scope>
    <source>
        <strain evidence="2">JCM 16601</strain>
    </source>
</reference>
<evidence type="ECO:0008006" key="3">
    <source>
        <dbReference type="Google" id="ProtNLM"/>
    </source>
</evidence>
<proteinExistence type="predicted"/>